<dbReference type="GO" id="GO:0008782">
    <property type="term" value="F:adenosylhomocysteine nucleosidase activity"/>
    <property type="evidence" value="ECO:0007669"/>
    <property type="project" value="UniProtKB-EC"/>
</dbReference>
<evidence type="ECO:0000313" key="8">
    <source>
        <dbReference type="Proteomes" id="UP000033618"/>
    </source>
</evidence>
<dbReference type="InterPro" id="IPR035994">
    <property type="entry name" value="Nucleoside_phosphorylase_sf"/>
</dbReference>
<evidence type="ECO:0000256" key="2">
    <source>
        <dbReference type="ARBA" id="ARBA00011974"/>
    </source>
</evidence>
<proteinExistence type="predicted"/>
<dbReference type="OrthoDB" id="9792278at2"/>
<dbReference type="SUPFAM" id="SSF53167">
    <property type="entry name" value="Purine and uridine phosphorylases"/>
    <property type="match status" value="1"/>
</dbReference>
<evidence type="ECO:0000256" key="4">
    <source>
        <dbReference type="ARBA" id="ARBA00022801"/>
    </source>
</evidence>
<comment type="pathway">
    <text evidence="1">Amino-acid biosynthesis; L-methionine biosynthesis via salvage pathway; S-methyl-5-thio-alpha-D-ribose 1-phosphate from S-methyl-5'-thioadenosine (hydrolase route): step 1/2.</text>
</comment>
<evidence type="ECO:0000259" key="6">
    <source>
        <dbReference type="Pfam" id="PF01048"/>
    </source>
</evidence>
<evidence type="ECO:0000313" key="7">
    <source>
        <dbReference type="EMBL" id="KKB63536.1"/>
    </source>
</evidence>
<sequence>MTSTLAAEAQSHHAPVSRDAGPIGVIGALPEEIAGLLARLSSYGVTLGGRDFHRGYVAGVDCVAVLSRIGKVAAATTASVLIHRFGVRAIVFVGVAGGIGDAVRVGDIVIGEGFVQHDMDASPLFPRFEVPLSGVSRHAADAHWSAALRRAAQTYLASRRGRPGEAQPRVHCGLIGSGDRFVSGLNERILLSEAIPGLLAVDMESAAVAQVCHEHDVPFAAMRSISDSADDGAAIDFPVFLREVAAVYADGVLDTLFAQVSSAHDPAASCNVAAG</sequence>
<feature type="domain" description="Nucleoside phosphorylase" evidence="6">
    <location>
        <begin position="22"/>
        <end position="249"/>
    </location>
</feature>
<dbReference type="CDD" id="cd09008">
    <property type="entry name" value="MTAN"/>
    <property type="match status" value="1"/>
</dbReference>
<dbReference type="InterPro" id="IPR010049">
    <property type="entry name" value="MTA_SAH_Nsdase"/>
</dbReference>
<comment type="caution">
    <text evidence="7">The sequence shown here is derived from an EMBL/GenBank/DDBJ whole genome shotgun (WGS) entry which is preliminary data.</text>
</comment>
<gene>
    <name evidence="7" type="ORF">WM40_11035</name>
</gene>
<keyword evidence="8" id="KW-1185">Reference proteome</keyword>
<dbReference type="GO" id="GO:0019509">
    <property type="term" value="P:L-methionine salvage from methylthioadenosine"/>
    <property type="evidence" value="ECO:0007669"/>
    <property type="project" value="UniProtKB-UniPathway"/>
</dbReference>
<dbReference type="NCBIfam" id="NF004079">
    <property type="entry name" value="PRK05584.1"/>
    <property type="match status" value="1"/>
</dbReference>
<keyword evidence="5" id="KW-0486">Methionine biosynthesis</keyword>
<dbReference type="STRING" id="28092.WM40_11035"/>
<accession>A0A0F5K0A7</accession>
<dbReference type="Proteomes" id="UP000033618">
    <property type="component" value="Unassembled WGS sequence"/>
</dbReference>
<name>A0A0F5K0A7_9BURK</name>
<dbReference type="GO" id="GO:0008930">
    <property type="term" value="F:methylthioadenosine nucleosidase activity"/>
    <property type="evidence" value="ECO:0007669"/>
    <property type="project" value="InterPro"/>
</dbReference>
<dbReference type="PANTHER" id="PTHR46832">
    <property type="entry name" value="5'-METHYLTHIOADENOSINE/S-ADENOSYLHOMOCYSTEINE NUCLEOSIDASE"/>
    <property type="match status" value="1"/>
</dbReference>
<dbReference type="UniPathway" id="UPA00904">
    <property type="reaction ID" value="UER00871"/>
</dbReference>
<dbReference type="PATRIC" id="fig|28092.6.peg.2598"/>
<dbReference type="Pfam" id="PF01048">
    <property type="entry name" value="PNP_UDP_1"/>
    <property type="match status" value="1"/>
</dbReference>
<dbReference type="InterPro" id="IPR000845">
    <property type="entry name" value="Nucleoside_phosphorylase_d"/>
</dbReference>
<dbReference type="PANTHER" id="PTHR46832:SF1">
    <property type="entry name" value="5'-METHYLTHIOADENOSINE_S-ADENOSYLHOMOCYSTEINE NUCLEOSIDASE"/>
    <property type="match status" value="1"/>
</dbReference>
<dbReference type="AlphaFoldDB" id="A0A0F5K0A7"/>
<evidence type="ECO:0000256" key="3">
    <source>
        <dbReference type="ARBA" id="ARBA00022605"/>
    </source>
</evidence>
<evidence type="ECO:0000256" key="5">
    <source>
        <dbReference type="ARBA" id="ARBA00023167"/>
    </source>
</evidence>
<dbReference type="GO" id="GO:0005829">
    <property type="term" value="C:cytosol"/>
    <property type="evidence" value="ECO:0007669"/>
    <property type="project" value="TreeGrafter"/>
</dbReference>
<evidence type="ECO:0000256" key="1">
    <source>
        <dbReference type="ARBA" id="ARBA00004945"/>
    </source>
</evidence>
<dbReference type="EC" id="3.2.2.9" evidence="2"/>
<dbReference type="NCBIfam" id="TIGR01704">
    <property type="entry name" value="MTA_SAH-Nsdase"/>
    <property type="match status" value="1"/>
</dbReference>
<dbReference type="Gene3D" id="3.40.50.1580">
    <property type="entry name" value="Nucleoside phosphorylase domain"/>
    <property type="match status" value="1"/>
</dbReference>
<reference evidence="7 8" key="1">
    <citation type="submission" date="2015-03" db="EMBL/GenBank/DDBJ databases">
        <title>Draft Genome Sequence of Burkholderia andropogonis type strain ICMP2807, isolated from Sorghum bicolor.</title>
        <authorList>
            <person name="Lopes-Santos L."/>
            <person name="Castro D.B."/>
            <person name="Ottoboni L.M."/>
            <person name="Park D."/>
            <person name="Weirc B.S."/>
            <person name="Destefano S.A."/>
        </authorList>
    </citation>
    <scope>NUCLEOTIDE SEQUENCE [LARGE SCALE GENOMIC DNA]</scope>
    <source>
        <strain evidence="7 8">ICMP2807</strain>
    </source>
</reference>
<keyword evidence="3" id="KW-0028">Amino-acid biosynthesis</keyword>
<protein>
    <recommendedName>
        <fullName evidence="2">adenosylhomocysteine nucleosidase</fullName>
        <ecNumber evidence="2">3.2.2.9</ecNumber>
    </recommendedName>
</protein>
<organism evidence="7 8">
    <name type="scientific">Robbsia andropogonis</name>
    <dbReference type="NCBI Taxonomy" id="28092"/>
    <lineage>
        <taxon>Bacteria</taxon>
        <taxon>Pseudomonadati</taxon>
        <taxon>Pseudomonadota</taxon>
        <taxon>Betaproteobacteria</taxon>
        <taxon>Burkholderiales</taxon>
        <taxon>Burkholderiaceae</taxon>
        <taxon>Robbsia</taxon>
    </lineage>
</organism>
<dbReference type="EMBL" id="LAQU01000009">
    <property type="protein sequence ID" value="KKB63536.1"/>
    <property type="molecule type" value="Genomic_DNA"/>
</dbReference>
<keyword evidence="4" id="KW-0378">Hydrolase</keyword>
<dbReference type="GO" id="GO:0009164">
    <property type="term" value="P:nucleoside catabolic process"/>
    <property type="evidence" value="ECO:0007669"/>
    <property type="project" value="InterPro"/>
</dbReference>
<dbReference type="GO" id="GO:0019284">
    <property type="term" value="P:L-methionine salvage from S-adenosylmethionine"/>
    <property type="evidence" value="ECO:0007669"/>
    <property type="project" value="TreeGrafter"/>
</dbReference>